<evidence type="ECO:0000256" key="2">
    <source>
        <dbReference type="ARBA" id="ARBA00007118"/>
    </source>
</evidence>
<sequence length="209" mass="24109">MDILKQLNWRYATKSFDSEKIIPENDISTIVNAFNLTATSYGLQPIKLMVISDKLVQEDLVAYSMYQKQIGQASHVLVFCVDTKINDQTIIEYFELVKKVRDTPDDILNPFKKFLIEDFKAKSEKEIFEWASKQAYLAMGNLLTVCAMLNIDACPMEGFVPEQYDELLNLKKLNLKSVLVMPIGYRAKDDFMSSLQKVRKPLEDVIIYK</sequence>
<dbReference type="EMBL" id="JAPFGC010000002">
    <property type="protein sequence ID" value="MDA0176817.1"/>
    <property type="molecule type" value="Genomic_DNA"/>
</dbReference>
<evidence type="ECO:0000256" key="5">
    <source>
        <dbReference type="ARBA" id="ARBA00022857"/>
    </source>
</evidence>
<dbReference type="Proteomes" id="UP001149142">
    <property type="component" value="Unassembled WGS sequence"/>
</dbReference>
<keyword evidence="9" id="KW-1185">Reference proteome</keyword>
<dbReference type="RefSeq" id="WP_270005191.1">
    <property type="nucleotide sequence ID" value="NZ_CAXQEU010000036.1"/>
</dbReference>
<dbReference type="InterPro" id="IPR033878">
    <property type="entry name" value="NfsB-like"/>
</dbReference>
<evidence type="ECO:0000259" key="7">
    <source>
        <dbReference type="Pfam" id="PF00881"/>
    </source>
</evidence>
<gene>
    <name evidence="8" type="ORF">OOZ35_04835</name>
</gene>
<organism evidence="8 9">
    <name type="scientific">Mesoflavibacter profundi</name>
    <dbReference type="NCBI Taxonomy" id="2708110"/>
    <lineage>
        <taxon>Bacteria</taxon>
        <taxon>Pseudomonadati</taxon>
        <taxon>Bacteroidota</taxon>
        <taxon>Flavobacteriia</taxon>
        <taxon>Flavobacteriales</taxon>
        <taxon>Flavobacteriaceae</taxon>
        <taxon>Mesoflavibacter</taxon>
    </lineage>
</organism>
<comment type="caution">
    <text evidence="8">The sequence shown here is derived from an EMBL/GenBank/DDBJ whole genome shotgun (WGS) entry which is preliminary data.</text>
</comment>
<dbReference type="SUPFAM" id="SSF55469">
    <property type="entry name" value="FMN-dependent nitroreductase-like"/>
    <property type="match status" value="1"/>
</dbReference>
<dbReference type="CDD" id="cd02149">
    <property type="entry name" value="NfsB-like"/>
    <property type="match status" value="1"/>
</dbReference>
<dbReference type="Gene3D" id="3.40.109.10">
    <property type="entry name" value="NADH Oxidase"/>
    <property type="match status" value="1"/>
</dbReference>
<dbReference type="Pfam" id="PF00881">
    <property type="entry name" value="Nitroreductase"/>
    <property type="match status" value="1"/>
</dbReference>
<dbReference type="InterPro" id="IPR029479">
    <property type="entry name" value="Nitroreductase"/>
</dbReference>
<evidence type="ECO:0000256" key="4">
    <source>
        <dbReference type="ARBA" id="ARBA00022643"/>
    </source>
</evidence>
<keyword evidence="6" id="KW-0560">Oxidoreductase</keyword>
<protein>
    <submittedName>
        <fullName evidence="8">NAD(P)H-dependent oxidoreductase</fullName>
    </submittedName>
</protein>
<dbReference type="PANTHER" id="PTHR43673">
    <property type="entry name" value="NAD(P)H NITROREDUCTASE YDGI-RELATED"/>
    <property type="match status" value="1"/>
</dbReference>
<keyword evidence="3" id="KW-0285">Flavoprotein</keyword>
<keyword evidence="4" id="KW-0288">FMN</keyword>
<evidence type="ECO:0000256" key="3">
    <source>
        <dbReference type="ARBA" id="ARBA00022630"/>
    </source>
</evidence>
<dbReference type="InterPro" id="IPR000415">
    <property type="entry name" value="Nitroreductase-like"/>
</dbReference>
<comment type="similarity">
    <text evidence="2">Belongs to the nitroreductase family.</text>
</comment>
<evidence type="ECO:0000256" key="6">
    <source>
        <dbReference type="ARBA" id="ARBA00023002"/>
    </source>
</evidence>
<evidence type="ECO:0000313" key="9">
    <source>
        <dbReference type="Proteomes" id="UP001149142"/>
    </source>
</evidence>
<proteinExistence type="inferred from homology"/>
<comment type="cofactor">
    <cofactor evidence="1">
        <name>FMN</name>
        <dbReference type="ChEBI" id="CHEBI:58210"/>
    </cofactor>
</comment>
<evidence type="ECO:0000313" key="8">
    <source>
        <dbReference type="EMBL" id="MDA0176817.1"/>
    </source>
</evidence>
<reference evidence="8" key="1">
    <citation type="submission" date="2022-11" db="EMBL/GenBank/DDBJ databases">
        <title>Refractory cell wall polysaccharides provide important carbon source for microbial heterotrophs in the hadal ocean.</title>
        <authorList>
            <person name="Zhu X."/>
        </authorList>
    </citation>
    <scope>NUCLEOTIDE SEQUENCE</scope>
    <source>
        <strain evidence="8">MTRN7</strain>
    </source>
</reference>
<feature type="domain" description="Nitroreductase" evidence="7">
    <location>
        <begin position="8"/>
        <end position="185"/>
    </location>
</feature>
<keyword evidence="5" id="KW-0521">NADP</keyword>
<name>A0ABT4RYC2_9FLAO</name>
<dbReference type="PANTHER" id="PTHR43673:SF2">
    <property type="entry name" value="NITROREDUCTASE"/>
    <property type="match status" value="1"/>
</dbReference>
<evidence type="ECO:0000256" key="1">
    <source>
        <dbReference type="ARBA" id="ARBA00001917"/>
    </source>
</evidence>
<accession>A0ABT4RYC2</accession>